<dbReference type="AlphaFoldDB" id="A0AAE4ALP9"/>
<sequence length="131" mass="15013">MSKIGNWGSIIKFQTSDHRILTFKEMSKTYPIRTNVHNLLGRKPKVEFVGPDLEKVTFTIELDAMYCRKPLKVERRLQDAAQHGIVAPLIVGGKCILHHGIITELSSHYDVIMKRGKIYSLKLDVTMTEYN</sequence>
<gene>
    <name evidence="1" type="ORF">J2S20_002120</name>
</gene>
<evidence type="ECO:0000313" key="1">
    <source>
        <dbReference type="EMBL" id="MDQ0153400.1"/>
    </source>
</evidence>
<keyword evidence="2" id="KW-1185">Reference proteome</keyword>
<dbReference type="RefSeq" id="WP_307255353.1">
    <property type="nucleotide sequence ID" value="NZ_JAUSTO010000019.1"/>
</dbReference>
<dbReference type="EMBL" id="JAUSTO010000019">
    <property type="protein sequence ID" value="MDQ0153400.1"/>
    <property type="molecule type" value="Genomic_DNA"/>
</dbReference>
<accession>A0AAE4ALP9</accession>
<evidence type="ECO:0000313" key="2">
    <source>
        <dbReference type="Proteomes" id="UP001241537"/>
    </source>
</evidence>
<dbReference type="Proteomes" id="UP001241537">
    <property type="component" value="Unassembled WGS sequence"/>
</dbReference>
<protein>
    <recommendedName>
        <fullName evidence="3">Phage P2 GpU</fullName>
    </recommendedName>
</protein>
<dbReference type="Pfam" id="PF06995">
    <property type="entry name" value="Phage_P2_GpU"/>
    <property type="match status" value="1"/>
</dbReference>
<dbReference type="InterPro" id="IPR009734">
    <property type="entry name" value="Myoviridae_GpU"/>
</dbReference>
<name>A0AAE4ALP9_9FIRM</name>
<comment type="caution">
    <text evidence="1">The sequence shown here is derived from an EMBL/GenBank/DDBJ whole genome shotgun (WGS) entry which is preliminary data.</text>
</comment>
<evidence type="ECO:0008006" key="3">
    <source>
        <dbReference type="Google" id="ProtNLM"/>
    </source>
</evidence>
<reference evidence="1" key="1">
    <citation type="submission" date="2023-07" db="EMBL/GenBank/DDBJ databases">
        <title>Genomic Encyclopedia of Type Strains, Phase IV (KMG-IV): sequencing the most valuable type-strain genomes for metagenomic binning, comparative biology and taxonomic classification.</title>
        <authorList>
            <person name="Goeker M."/>
        </authorList>
    </citation>
    <scope>NUCLEOTIDE SEQUENCE</scope>
    <source>
        <strain evidence="1">DSM 19659</strain>
    </source>
</reference>
<proteinExistence type="predicted"/>
<organism evidence="1 2">
    <name type="scientific">Moryella indoligenes</name>
    <dbReference type="NCBI Taxonomy" id="371674"/>
    <lineage>
        <taxon>Bacteria</taxon>
        <taxon>Bacillati</taxon>
        <taxon>Bacillota</taxon>
        <taxon>Clostridia</taxon>
        <taxon>Lachnospirales</taxon>
        <taxon>Lachnospiraceae</taxon>
        <taxon>Moryella</taxon>
    </lineage>
</organism>